<dbReference type="AlphaFoldDB" id="A0A1E5L0W5"/>
<evidence type="ECO:0000313" key="5">
    <source>
        <dbReference type="Proteomes" id="UP000095256"/>
    </source>
</evidence>
<dbReference type="OrthoDB" id="2193694at2"/>
<reference evidence="4 5" key="1">
    <citation type="submission" date="2016-09" db="EMBL/GenBank/DDBJ databases">
        <authorList>
            <person name="Capua I."/>
            <person name="De Benedictis P."/>
            <person name="Joannis T."/>
            <person name="Lombin L.H."/>
            <person name="Cattoli G."/>
        </authorList>
    </citation>
    <scope>NUCLEOTIDE SEQUENCE [LARGE SCALE GENOMIC DNA]</scope>
    <source>
        <strain evidence="4 5">LMG 25899</strain>
    </source>
</reference>
<evidence type="ECO:0000256" key="1">
    <source>
        <dbReference type="ARBA" id="ARBA00034117"/>
    </source>
</evidence>
<proteinExistence type="inferred from homology"/>
<comment type="caution">
    <text evidence="4">The sequence shown here is derived from an EMBL/GenBank/DDBJ whole genome shotgun (WGS) entry which is preliminary data.</text>
</comment>
<comment type="similarity">
    <text evidence="1">In the N-terminal section; belongs to the LXG family.</text>
</comment>
<dbReference type="PANTHER" id="PTHR34976">
    <property type="entry name" value="RIBONUCLEASE YQCG-RELATED"/>
    <property type="match status" value="1"/>
</dbReference>
<dbReference type="RefSeq" id="WP_069697252.1">
    <property type="nucleotide sequence ID" value="NZ_JAGGMA010000010.1"/>
</dbReference>
<keyword evidence="2" id="KW-0175">Coiled coil</keyword>
<evidence type="ECO:0000256" key="2">
    <source>
        <dbReference type="SAM" id="Coils"/>
    </source>
</evidence>
<accession>A0A1E5L0W5</accession>
<evidence type="ECO:0000313" key="4">
    <source>
        <dbReference type="EMBL" id="OEH83724.1"/>
    </source>
</evidence>
<dbReference type="Pfam" id="PF04740">
    <property type="entry name" value="LXG"/>
    <property type="match status" value="1"/>
</dbReference>
<dbReference type="InterPro" id="IPR006829">
    <property type="entry name" value="LXG_dom"/>
</dbReference>
<dbReference type="PANTHER" id="PTHR34976:SF1">
    <property type="entry name" value="TOXIN BC_0920"/>
    <property type="match status" value="1"/>
</dbReference>
<dbReference type="PROSITE" id="PS51756">
    <property type="entry name" value="LXG"/>
    <property type="match status" value="1"/>
</dbReference>
<dbReference type="EMBL" id="MIEK01000003">
    <property type="protein sequence ID" value="OEH83724.1"/>
    <property type="molecule type" value="Genomic_DNA"/>
</dbReference>
<protein>
    <recommendedName>
        <fullName evidence="3">LXG domain-containing protein</fullName>
    </recommendedName>
</protein>
<dbReference type="Proteomes" id="UP000095256">
    <property type="component" value="Unassembled WGS sequence"/>
</dbReference>
<dbReference type="STRING" id="762845.BCR26_07825"/>
<sequence length="482" mass="52561">MSINMFLGEVRAQSNSAAQLAAAYSDGVTHIKISIDGFLNAPLSGKTYDSAKRYFSTVYPPLSNGVTMLCEALTEAHRKFPEEFEAQVASCDVREEELVEDIESAKNIITQQSYALDRLKEPNQFLEQSIMRMQDVVQKLQQKLEKLRAFNSQSPGIFLEVEAAQNLVDQGLAEIEGSSSWNASTGTFDLGKMNLKWITPIATAWETRAKKIKAKVEAYNLANQEVTYTFDDYGNVTGVYVDGIFNREATDIVQEAVRTRNVDLLKGFGAGFLDQLSKNNGQALLDELFGERFVSQKLKGTAGHDIGRVTANIFSLAQSGAEFLGGGLWFLANGFAGTATAPETGGVSLTLVPNAAAQTGLVWGHAGAVAVSAWGGLNSGSYGGANNNVNNMDEFFKTDFGSELKKNLTKTTKRIDGQSVYKVDSKKAKELGLNKGDQIYLDGLHKDHLEVFNSKGKFEKVLNLDGSVNVDKTIRGLGRRLK</sequence>
<keyword evidence="5" id="KW-1185">Reference proteome</keyword>
<organism evidence="4 5">
    <name type="scientific">Enterococcus rivorum</name>
    <dbReference type="NCBI Taxonomy" id="762845"/>
    <lineage>
        <taxon>Bacteria</taxon>
        <taxon>Bacillati</taxon>
        <taxon>Bacillota</taxon>
        <taxon>Bacilli</taxon>
        <taxon>Lactobacillales</taxon>
        <taxon>Enterococcaceae</taxon>
        <taxon>Enterococcus</taxon>
    </lineage>
</organism>
<evidence type="ECO:0000259" key="3">
    <source>
        <dbReference type="PROSITE" id="PS51756"/>
    </source>
</evidence>
<feature type="domain" description="LXG" evidence="3">
    <location>
        <begin position="1"/>
        <end position="218"/>
    </location>
</feature>
<gene>
    <name evidence="4" type="ORF">BCR26_07825</name>
</gene>
<name>A0A1E5L0W5_9ENTE</name>
<feature type="coiled-coil region" evidence="2">
    <location>
        <begin position="123"/>
        <end position="150"/>
    </location>
</feature>
<dbReference type="InterPro" id="IPR051768">
    <property type="entry name" value="Bact_secretion_toxin"/>
</dbReference>